<evidence type="ECO:0000313" key="6">
    <source>
        <dbReference type="EMBL" id="SFZ78958.1"/>
    </source>
</evidence>
<dbReference type="EC" id="2.7.7.65" evidence="1"/>
<dbReference type="GO" id="GO:0043709">
    <property type="term" value="P:cell adhesion involved in single-species biofilm formation"/>
    <property type="evidence" value="ECO:0007669"/>
    <property type="project" value="TreeGrafter"/>
</dbReference>
<dbReference type="CDD" id="cd01949">
    <property type="entry name" value="GGDEF"/>
    <property type="match status" value="1"/>
</dbReference>
<dbReference type="InterPro" id="IPR011006">
    <property type="entry name" value="CheY-like_superfamily"/>
</dbReference>
<dbReference type="PANTHER" id="PTHR45138">
    <property type="entry name" value="REGULATORY COMPONENTS OF SENSORY TRANSDUCTION SYSTEM"/>
    <property type="match status" value="1"/>
</dbReference>
<comment type="catalytic activity">
    <reaction evidence="2">
        <text>2 GTP = 3',3'-c-di-GMP + 2 diphosphate</text>
        <dbReference type="Rhea" id="RHEA:24898"/>
        <dbReference type="ChEBI" id="CHEBI:33019"/>
        <dbReference type="ChEBI" id="CHEBI:37565"/>
        <dbReference type="ChEBI" id="CHEBI:58805"/>
        <dbReference type="EC" id="2.7.7.65"/>
    </reaction>
</comment>
<reference evidence="6 7" key="1">
    <citation type="submission" date="2016-11" db="EMBL/GenBank/DDBJ databases">
        <authorList>
            <person name="Jaros S."/>
            <person name="Januszkiewicz K."/>
            <person name="Wedrychowicz H."/>
        </authorList>
    </citation>
    <scope>NUCLEOTIDE SEQUENCE [LARGE SCALE GENOMIC DNA]</scope>
    <source>
        <strain evidence="6 7">DSM 18899</strain>
    </source>
</reference>
<dbReference type="Pfam" id="PF00990">
    <property type="entry name" value="GGDEF"/>
    <property type="match status" value="1"/>
</dbReference>
<evidence type="ECO:0000259" key="5">
    <source>
        <dbReference type="PROSITE" id="PS50887"/>
    </source>
</evidence>
<dbReference type="GO" id="GO:0052621">
    <property type="term" value="F:diguanylate cyclase activity"/>
    <property type="evidence" value="ECO:0007669"/>
    <property type="project" value="UniProtKB-EC"/>
</dbReference>
<evidence type="ECO:0000256" key="1">
    <source>
        <dbReference type="ARBA" id="ARBA00012528"/>
    </source>
</evidence>
<evidence type="ECO:0000256" key="2">
    <source>
        <dbReference type="ARBA" id="ARBA00034247"/>
    </source>
</evidence>
<feature type="modified residue" description="4-aspartylphosphate" evidence="3">
    <location>
        <position position="296"/>
    </location>
</feature>
<feature type="domain" description="Response regulatory" evidence="4">
    <location>
        <begin position="247"/>
        <end position="363"/>
    </location>
</feature>
<dbReference type="RefSeq" id="WP_072429769.1">
    <property type="nucleotide sequence ID" value="NZ_FPKR01000014.1"/>
</dbReference>
<sequence>MSCPTAELQKKADVLRTTWQAYRARPGFEQFVEFAITQSSFAEFLQAKGLSGLHQTARDLEQQALGLFGDELSHPIAPTELGALDDRLQGLLQRIAAYISQSSHPLPDRRAGEVPGSDSDLGPARRIWYVGQQVSQWQELMLQLGYFGIDVEQHPPTAQPDQRDEPFIVLFDTQGLDAAQWTEHLRALRQRFAASKLIALCVPSDFASLQLALSAGCDFCFPQGTPQTTVMGKILELNGSEEEDPYRVLVVEDSLTATKLIQRSLNESGVESLAIAHPRDVLTTLHRYQPDLILMDMYMPGCTGVEAARVIRQHAEFLSIPIVYLSGETDVALQIDALRLGGDHFLTKPFNPVILNAIVKSKIERYRALRRSMFHDSLTGLLNHTSSKQRLDSALGTAAAEHVPLAAAMIDIDHFKKVNDNYGHPVGDQIIRSLAWLLKQRLRKTDIVGRYGGEEFMVALPGASSAQALQVLDRIRHDFAQIRHPFGGSWFNTTFSCGIASFPHISHGEALVKAADEALYQAKRAGRDRIVTQD</sequence>
<dbReference type="STRING" id="1121279.SAMN02745887_03284"/>
<dbReference type="InterPro" id="IPR050469">
    <property type="entry name" value="Diguanylate_Cyclase"/>
</dbReference>
<feature type="domain" description="GGDEF" evidence="5">
    <location>
        <begin position="403"/>
        <end position="534"/>
    </location>
</feature>
<accession>A0A1K2HQC3</accession>
<dbReference type="OrthoDB" id="9813903at2"/>
<evidence type="ECO:0000256" key="3">
    <source>
        <dbReference type="PROSITE-ProRule" id="PRU00169"/>
    </source>
</evidence>
<dbReference type="SMART" id="SM00267">
    <property type="entry name" value="GGDEF"/>
    <property type="match status" value="1"/>
</dbReference>
<dbReference type="NCBIfam" id="TIGR00254">
    <property type="entry name" value="GGDEF"/>
    <property type="match status" value="1"/>
</dbReference>
<dbReference type="GO" id="GO:0005886">
    <property type="term" value="C:plasma membrane"/>
    <property type="evidence" value="ECO:0007669"/>
    <property type="project" value="TreeGrafter"/>
</dbReference>
<dbReference type="GO" id="GO:0000160">
    <property type="term" value="P:phosphorelay signal transduction system"/>
    <property type="evidence" value="ECO:0007669"/>
    <property type="project" value="InterPro"/>
</dbReference>
<dbReference type="InterPro" id="IPR043128">
    <property type="entry name" value="Rev_trsase/Diguanyl_cyclase"/>
</dbReference>
<dbReference type="Proteomes" id="UP000186513">
    <property type="component" value="Unassembled WGS sequence"/>
</dbReference>
<dbReference type="InterPro" id="IPR029787">
    <property type="entry name" value="Nucleotide_cyclase"/>
</dbReference>
<dbReference type="SMART" id="SM00448">
    <property type="entry name" value="REC"/>
    <property type="match status" value="1"/>
</dbReference>
<dbReference type="EMBL" id="FPKR01000014">
    <property type="protein sequence ID" value="SFZ78958.1"/>
    <property type="molecule type" value="Genomic_DNA"/>
</dbReference>
<keyword evidence="3" id="KW-0597">Phosphoprotein</keyword>
<dbReference type="Gene3D" id="3.40.50.2300">
    <property type="match status" value="1"/>
</dbReference>
<gene>
    <name evidence="6" type="ORF">SAMN02745887_03284</name>
</gene>
<protein>
    <recommendedName>
        <fullName evidence="1">diguanylate cyclase</fullName>
        <ecNumber evidence="1">2.7.7.65</ecNumber>
    </recommendedName>
</protein>
<dbReference type="InterPro" id="IPR000160">
    <property type="entry name" value="GGDEF_dom"/>
</dbReference>
<dbReference type="AlphaFoldDB" id="A0A1K2HQC3"/>
<dbReference type="PROSITE" id="PS50110">
    <property type="entry name" value="RESPONSE_REGULATORY"/>
    <property type="match status" value="1"/>
</dbReference>
<evidence type="ECO:0000313" key="7">
    <source>
        <dbReference type="Proteomes" id="UP000186513"/>
    </source>
</evidence>
<dbReference type="SUPFAM" id="SSF52172">
    <property type="entry name" value="CheY-like"/>
    <property type="match status" value="1"/>
</dbReference>
<keyword evidence="7" id="KW-1185">Reference proteome</keyword>
<proteinExistence type="predicted"/>
<dbReference type="Gene3D" id="3.30.70.270">
    <property type="match status" value="1"/>
</dbReference>
<dbReference type="FunFam" id="3.30.70.270:FF:000001">
    <property type="entry name" value="Diguanylate cyclase domain protein"/>
    <property type="match status" value="1"/>
</dbReference>
<dbReference type="SUPFAM" id="SSF55073">
    <property type="entry name" value="Nucleotide cyclase"/>
    <property type="match status" value="1"/>
</dbReference>
<name>A0A1K2HQC3_9NEIS</name>
<dbReference type="InterPro" id="IPR001789">
    <property type="entry name" value="Sig_transdc_resp-reg_receiver"/>
</dbReference>
<organism evidence="6 7">
    <name type="scientific">Chitinimonas taiwanensis DSM 18899</name>
    <dbReference type="NCBI Taxonomy" id="1121279"/>
    <lineage>
        <taxon>Bacteria</taxon>
        <taxon>Pseudomonadati</taxon>
        <taxon>Pseudomonadota</taxon>
        <taxon>Betaproteobacteria</taxon>
        <taxon>Neisseriales</taxon>
        <taxon>Chitinibacteraceae</taxon>
        <taxon>Chitinimonas</taxon>
    </lineage>
</organism>
<dbReference type="PROSITE" id="PS50887">
    <property type="entry name" value="GGDEF"/>
    <property type="match status" value="1"/>
</dbReference>
<dbReference type="GO" id="GO:1902201">
    <property type="term" value="P:negative regulation of bacterial-type flagellum-dependent cell motility"/>
    <property type="evidence" value="ECO:0007669"/>
    <property type="project" value="TreeGrafter"/>
</dbReference>
<dbReference type="Pfam" id="PF00072">
    <property type="entry name" value="Response_reg"/>
    <property type="match status" value="1"/>
</dbReference>
<evidence type="ECO:0000259" key="4">
    <source>
        <dbReference type="PROSITE" id="PS50110"/>
    </source>
</evidence>
<dbReference type="PANTHER" id="PTHR45138:SF9">
    <property type="entry name" value="DIGUANYLATE CYCLASE DGCM-RELATED"/>
    <property type="match status" value="1"/>
</dbReference>